<sequence>MYEGIVDFGVSENKLMFDVFEKKLAEPKIQKLAPHMLFYDVMAGNMRFRGALAEFLTERLNAAKPLDPKNSCAVVCTAITTISNSFNHIELAYVG</sequence>
<organism evidence="1 2">
    <name type="scientific">Branchiostoma lanceolatum</name>
    <name type="common">Common lancelet</name>
    <name type="synonym">Amphioxus lanceolatum</name>
    <dbReference type="NCBI Taxonomy" id="7740"/>
    <lineage>
        <taxon>Eukaryota</taxon>
        <taxon>Metazoa</taxon>
        <taxon>Chordata</taxon>
        <taxon>Cephalochordata</taxon>
        <taxon>Leptocardii</taxon>
        <taxon>Amphioxiformes</taxon>
        <taxon>Branchiostomatidae</taxon>
        <taxon>Branchiostoma</taxon>
    </lineage>
</organism>
<name>A0A8K0EJX0_BRALA</name>
<evidence type="ECO:0000313" key="2">
    <source>
        <dbReference type="Proteomes" id="UP000838412"/>
    </source>
</evidence>
<evidence type="ECO:0000313" key="1">
    <source>
        <dbReference type="EMBL" id="CAH1254121.1"/>
    </source>
</evidence>
<protein>
    <submittedName>
        <fullName evidence="1">ACCS protein</fullName>
    </submittedName>
</protein>
<keyword evidence="2" id="KW-1185">Reference proteome</keyword>
<proteinExistence type="predicted"/>
<dbReference type="EMBL" id="OV696687">
    <property type="protein sequence ID" value="CAH1254121.1"/>
    <property type="molecule type" value="Genomic_DNA"/>
</dbReference>
<reference evidence="1" key="1">
    <citation type="submission" date="2022-01" db="EMBL/GenBank/DDBJ databases">
        <authorList>
            <person name="Braso-Vives M."/>
        </authorList>
    </citation>
    <scope>NUCLEOTIDE SEQUENCE</scope>
</reference>
<accession>A0A8K0EJX0</accession>
<dbReference type="OrthoDB" id="9908587at2759"/>
<dbReference type="AlphaFoldDB" id="A0A8K0EJX0"/>
<dbReference type="Proteomes" id="UP000838412">
    <property type="component" value="Chromosome 2"/>
</dbReference>
<gene>
    <name evidence="1" type="primary">ACCS</name>
    <name evidence="1" type="ORF">BLAG_LOCUS13650</name>
</gene>